<reference evidence="2" key="1">
    <citation type="journal article" date="2022" name="Mol. Ecol. Resour.">
        <title>The genomes of chicory, endive, great burdock and yacon provide insights into Asteraceae palaeo-polyploidization history and plant inulin production.</title>
        <authorList>
            <person name="Fan W."/>
            <person name="Wang S."/>
            <person name="Wang H."/>
            <person name="Wang A."/>
            <person name="Jiang F."/>
            <person name="Liu H."/>
            <person name="Zhao H."/>
            <person name="Xu D."/>
            <person name="Zhang Y."/>
        </authorList>
    </citation>
    <scope>NUCLEOTIDE SEQUENCE [LARGE SCALE GENOMIC DNA]</scope>
    <source>
        <strain evidence="2">cv. Niubang</strain>
    </source>
</reference>
<gene>
    <name evidence="1" type="ORF">L6452_38835</name>
</gene>
<name>A0ACB8XSC1_ARCLA</name>
<protein>
    <submittedName>
        <fullName evidence="1">Uncharacterized protein</fullName>
    </submittedName>
</protein>
<evidence type="ECO:0000313" key="1">
    <source>
        <dbReference type="EMBL" id="KAI3672737.1"/>
    </source>
</evidence>
<evidence type="ECO:0000313" key="2">
    <source>
        <dbReference type="Proteomes" id="UP001055879"/>
    </source>
</evidence>
<sequence length="404" mass="46236">MPTTDERGNTVLSARDVAVMYMPEIPTIEDERDKLKNQNLVILKQIQELKFKLSNSDKILDCIKCANNAKSDFTELQAELVELQHKFKAFEDKITALELKNVELKKSLQADKVKSKLKTSSTQQLSDLSKKTLQEKKDLELRCIKLSQEVSEFEKILVTERDTFARERKVLEDKTVELPKQISALQDLLEKERKAFQEKKKSFELEKKNVEKRNLTSKLTVLSSDVLKEQMAKSDLRQKFDTIIAERNILTGKIKDLEAANVQLSEKISADVINQSPYDNSTESSVDGPTSFYVISLGKQSKKEQMVWRVKGSSDEKKKDKASTSTSKAKKNSVHKGNMISTIFRENVFRALRKPLEPLMKPSLMSSAKKFLSLECASEAVMSSEAYLWKSSEVGHEYFQHFYK</sequence>
<proteinExistence type="predicted"/>
<keyword evidence="2" id="KW-1185">Reference proteome</keyword>
<accession>A0ACB8XSC1</accession>
<dbReference type="EMBL" id="CM042061">
    <property type="protein sequence ID" value="KAI3672737.1"/>
    <property type="molecule type" value="Genomic_DNA"/>
</dbReference>
<organism evidence="1 2">
    <name type="scientific">Arctium lappa</name>
    <name type="common">Greater burdock</name>
    <name type="synonym">Lappa major</name>
    <dbReference type="NCBI Taxonomy" id="4217"/>
    <lineage>
        <taxon>Eukaryota</taxon>
        <taxon>Viridiplantae</taxon>
        <taxon>Streptophyta</taxon>
        <taxon>Embryophyta</taxon>
        <taxon>Tracheophyta</taxon>
        <taxon>Spermatophyta</taxon>
        <taxon>Magnoliopsida</taxon>
        <taxon>eudicotyledons</taxon>
        <taxon>Gunneridae</taxon>
        <taxon>Pentapetalae</taxon>
        <taxon>asterids</taxon>
        <taxon>campanulids</taxon>
        <taxon>Asterales</taxon>
        <taxon>Asteraceae</taxon>
        <taxon>Carduoideae</taxon>
        <taxon>Cardueae</taxon>
        <taxon>Arctiinae</taxon>
        <taxon>Arctium</taxon>
    </lineage>
</organism>
<reference evidence="1 2" key="2">
    <citation type="journal article" date="2022" name="Mol. Ecol. Resour.">
        <title>The genomes of chicory, endive, great burdock and yacon provide insights into Asteraceae paleo-polyploidization history and plant inulin production.</title>
        <authorList>
            <person name="Fan W."/>
            <person name="Wang S."/>
            <person name="Wang H."/>
            <person name="Wang A."/>
            <person name="Jiang F."/>
            <person name="Liu H."/>
            <person name="Zhao H."/>
            <person name="Xu D."/>
            <person name="Zhang Y."/>
        </authorList>
    </citation>
    <scope>NUCLEOTIDE SEQUENCE [LARGE SCALE GENOMIC DNA]</scope>
    <source>
        <strain evidence="2">cv. Niubang</strain>
    </source>
</reference>
<dbReference type="Proteomes" id="UP001055879">
    <property type="component" value="Linkage Group LG15"/>
</dbReference>
<comment type="caution">
    <text evidence="1">The sequence shown here is derived from an EMBL/GenBank/DDBJ whole genome shotgun (WGS) entry which is preliminary data.</text>
</comment>